<protein>
    <recommendedName>
        <fullName evidence="4">Prokaryotic metallothionein</fullName>
    </recommendedName>
</protein>
<sequence length="78" mass="8662">MILKILIIGAVITAVYFLFFKTTPEAKVSKKSAKKESKKLDADEMVECATCGVYAEVEECILSNGKYYCSRECLAKAK</sequence>
<keyword evidence="1" id="KW-1133">Transmembrane helix</keyword>
<dbReference type="AlphaFoldDB" id="E0UUG1"/>
<evidence type="ECO:0000256" key="1">
    <source>
        <dbReference type="SAM" id="Phobius"/>
    </source>
</evidence>
<dbReference type="Proteomes" id="UP000007803">
    <property type="component" value="Chromosome"/>
</dbReference>
<feature type="transmembrane region" description="Helical" evidence="1">
    <location>
        <begin position="6"/>
        <end position="24"/>
    </location>
</feature>
<dbReference type="eggNOG" id="ENOG5033BBV">
    <property type="taxonomic scope" value="Bacteria"/>
</dbReference>
<dbReference type="OrthoDB" id="5356091at2"/>
<dbReference type="RefSeq" id="WP_013326153.1">
    <property type="nucleotide sequence ID" value="NC_014506.1"/>
</dbReference>
<evidence type="ECO:0000313" key="3">
    <source>
        <dbReference type="Proteomes" id="UP000007803"/>
    </source>
</evidence>
<dbReference type="HOGENOM" id="CLU_168222_2_1_7"/>
<reference evidence="3" key="1">
    <citation type="journal article" date="2010" name="Stand. Genomic Sci.">
        <title>Complete genome sequence of Sulfurimonas autotrophica type strain (OK10).</title>
        <authorList>
            <person name="Sikorski J."/>
            <person name="Munk C."/>
            <person name="Lapidus A."/>
            <person name="Djao O."/>
            <person name="Lucas S."/>
            <person name="Glavina Del Rio T."/>
            <person name="Nolan M."/>
            <person name="Tice H."/>
            <person name="Han C."/>
            <person name="Cheng J."/>
            <person name="Tapia R."/>
            <person name="Goodwin L."/>
            <person name="Pitluck S."/>
            <person name="Liolios K."/>
            <person name="Ivanova N."/>
            <person name="Mavromatis K."/>
            <person name="Mikhailova N."/>
            <person name="Pati A."/>
            <person name="Sims D."/>
            <person name="Meincke L."/>
            <person name="Brettin T."/>
            <person name="Detter J."/>
            <person name="Chen A."/>
            <person name="Palaniappan K."/>
            <person name="Land M."/>
            <person name="Hauser L."/>
            <person name="Chang Y."/>
            <person name="Jeffries C."/>
            <person name="Rohde M."/>
            <person name="Lang E."/>
            <person name="Spring S."/>
            <person name="Goker M."/>
            <person name="Woyke T."/>
            <person name="Bristow J."/>
            <person name="Eisen J."/>
            <person name="Markowitz V."/>
            <person name="Hugenholtz P."/>
            <person name="Kyrpides N."/>
            <person name="Klenk H."/>
        </authorList>
    </citation>
    <scope>NUCLEOTIDE SEQUENCE [LARGE SCALE GENOMIC DNA]</scope>
    <source>
        <strain evidence="3">ATCC BAA-671 / DSM 16294 / JCM 11897 / OK10</strain>
    </source>
</reference>
<dbReference type="KEGG" id="sua:Saut_0348"/>
<dbReference type="InterPro" id="IPR049708">
    <property type="entry name" value="PP0621-like"/>
</dbReference>
<accession>E0UUG1</accession>
<dbReference type="NCBIfam" id="NF041023">
    <property type="entry name" value="PP0621_fam"/>
    <property type="match status" value="1"/>
</dbReference>
<evidence type="ECO:0000313" key="2">
    <source>
        <dbReference type="EMBL" id="ADN08397.1"/>
    </source>
</evidence>
<gene>
    <name evidence="2" type="ordered locus">Saut_0348</name>
</gene>
<keyword evidence="3" id="KW-1185">Reference proteome</keyword>
<keyword evidence="1" id="KW-0812">Transmembrane</keyword>
<name>E0UUG1_SULAO</name>
<dbReference type="STRING" id="563040.Saut_0348"/>
<evidence type="ECO:0008006" key="4">
    <source>
        <dbReference type="Google" id="ProtNLM"/>
    </source>
</evidence>
<organism evidence="2 3">
    <name type="scientific">Sulfurimonas autotrophica (strain ATCC BAA-671 / DSM 16294 / JCM 11897 / OK10)</name>
    <dbReference type="NCBI Taxonomy" id="563040"/>
    <lineage>
        <taxon>Bacteria</taxon>
        <taxon>Pseudomonadati</taxon>
        <taxon>Campylobacterota</taxon>
        <taxon>Epsilonproteobacteria</taxon>
        <taxon>Campylobacterales</taxon>
        <taxon>Sulfurimonadaceae</taxon>
        <taxon>Sulfurimonas</taxon>
    </lineage>
</organism>
<keyword evidence="1" id="KW-0472">Membrane</keyword>
<proteinExistence type="predicted"/>
<dbReference type="EMBL" id="CP002205">
    <property type="protein sequence ID" value="ADN08397.1"/>
    <property type="molecule type" value="Genomic_DNA"/>
</dbReference>